<gene>
    <name evidence="2" type="ORF">DIZ80_00315</name>
</gene>
<feature type="domain" description="THAP4-like heme-binding" evidence="1">
    <location>
        <begin position="12"/>
        <end position="186"/>
    </location>
</feature>
<proteinExistence type="predicted"/>
<comment type="caution">
    <text evidence="2">The sequence shown here is derived from an EMBL/GenBank/DDBJ whole genome shotgun (WGS) entry which is preliminary data.</text>
</comment>
<protein>
    <submittedName>
        <fullName evidence="2">FABP family protein</fullName>
    </submittedName>
</protein>
<evidence type="ECO:0000313" key="3">
    <source>
        <dbReference type="Proteomes" id="UP000254266"/>
    </source>
</evidence>
<reference evidence="2 3" key="1">
    <citation type="journal article" date="2018" name="ISME J.">
        <title>Endosymbiont genomes yield clues of tubeworm success.</title>
        <authorList>
            <person name="Li Y."/>
            <person name="Liles M.R."/>
            <person name="Halanych K.M."/>
        </authorList>
    </citation>
    <scope>NUCLEOTIDE SEQUENCE [LARGE SCALE GENOMIC DNA]</scope>
    <source>
        <strain evidence="2">A1464</strain>
    </source>
</reference>
<sequence>MQHQQTIDPARLGPLSQLVGSWEGDTGHDDYSSITTNPVETKYRETTTFEPVGPIKNGSRELYGLRYTTSAWPTGEDRPFHQELGYWLWSPKDHQIVRCFTNQNGVTIHAGGHCEDDSHHIEMMANAESDEYGISSSPSLNEGHKMLSYKFELDMLNDKQFSYTEETHLKNGANEDVLVHKDRNAMTKLF</sequence>
<dbReference type="EMBL" id="QFXC01000002">
    <property type="protein sequence ID" value="RDH85955.1"/>
    <property type="molecule type" value="Genomic_DNA"/>
</dbReference>
<dbReference type="InterPro" id="IPR014878">
    <property type="entry name" value="THAP4-like_heme-bd"/>
</dbReference>
<evidence type="ECO:0000259" key="1">
    <source>
        <dbReference type="Pfam" id="PF08768"/>
    </source>
</evidence>
<evidence type="ECO:0000313" key="2">
    <source>
        <dbReference type="EMBL" id="RDH85955.1"/>
    </source>
</evidence>
<dbReference type="InterPro" id="IPR012674">
    <property type="entry name" value="Calycin"/>
</dbReference>
<dbReference type="AlphaFoldDB" id="A0A370DM12"/>
<keyword evidence="3" id="KW-1185">Reference proteome</keyword>
<accession>A0A370DM12</accession>
<dbReference type="Gene3D" id="2.40.128.20">
    <property type="match status" value="1"/>
</dbReference>
<dbReference type="Pfam" id="PF08768">
    <property type="entry name" value="THAP4_heme-bd"/>
    <property type="match status" value="1"/>
</dbReference>
<name>A0A370DM12_9GAMM</name>
<dbReference type="SUPFAM" id="SSF50814">
    <property type="entry name" value="Lipocalins"/>
    <property type="match status" value="1"/>
</dbReference>
<dbReference type="Proteomes" id="UP000254266">
    <property type="component" value="Unassembled WGS sequence"/>
</dbReference>
<organism evidence="2 3">
    <name type="scientific">endosymbiont of Galathealinum brachiosum</name>
    <dbReference type="NCBI Taxonomy" id="2200906"/>
    <lineage>
        <taxon>Bacteria</taxon>
        <taxon>Pseudomonadati</taxon>
        <taxon>Pseudomonadota</taxon>
        <taxon>Gammaproteobacteria</taxon>
        <taxon>sulfur-oxidizing symbionts</taxon>
    </lineage>
</organism>